<protein>
    <submittedName>
        <fullName evidence="2">Uncharacterized protein</fullName>
    </submittedName>
</protein>
<proteinExistence type="predicted"/>
<reference evidence="2" key="1">
    <citation type="journal article" date="2014" name="Front. Microbiol.">
        <title>High frequency of phylogenetically diverse reductive dehalogenase-homologous genes in deep subseafloor sedimentary metagenomes.</title>
        <authorList>
            <person name="Kawai M."/>
            <person name="Futagami T."/>
            <person name="Toyoda A."/>
            <person name="Takaki Y."/>
            <person name="Nishi S."/>
            <person name="Hori S."/>
            <person name="Arai W."/>
            <person name="Tsubouchi T."/>
            <person name="Morono Y."/>
            <person name="Uchiyama I."/>
            <person name="Ito T."/>
            <person name="Fujiyama A."/>
            <person name="Inagaki F."/>
            <person name="Takami H."/>
        </authorList>
    </citation>
    <scope>NUCLEOTIDE SEQUENCE</scope>
    <source>
        <strain evidence="2">Expedition CK06-06</strain>
    </source>
</reference>
<feature type="non-terminal residue" evidence="2">
    <location>
        <position position="123"/>
    </location>
</feature>
<feature type="region of interest" description="Disordered" evidence="1">
    <location>
        <begin position="1"/>
        <end position="75"/>
    </location>
</feature>
<comment type="caution">
    <text evidence="2">The sequence shown here is derived from an EMBL/GenBank/DDBJ whole genome shotgun (WGS) entry which is preliminary data.</text>
</comment>
<accession>X1VM98</accession>
<dbReference type="AlphaFoldDB" id="X1VM98"/>
<gene>
    <name evidence="2" type="ORF">S12H4_58629</name>
</gene>
<sequence>MIDQNTGKVLAETLREAREKGLLEPEKPQPSTKPPAGTAPEELLGKEAEEEEEKSEEPPRGKEKAEKESKEVKEISSEGIFRYTITLPADAFTLFNIAKANDLEPKDKLFDEFVWECIRARFA</sequence>
<organism evidence="2">
    <name type="scientific">marine sediment metagenome</name>
    <dbReference type="NCBI Taxonomy" id="412755"/>
    <lineage>
        <taxon>unclassified sequences</taxon>
        <taxon>metagenomes</taxon>
        <taxon>ecological metagenomes</taxon>
    </lineage>
</organism>
<evidence type="ECO:0000256" key="1">
    <source>
        <dbReference type="SAM" id="MobiDB-lite"/>
    </source>
</evidence>
<feature type="compositionally biased region" description="Basic and acidic residues" evidence="1">
    <location>
        <begin position="13"/>
        <end position="27"/>
    </location>
</feature>
<feature type="compositionally biased region" description="Basic and acidic residues" evidence="1">
    <location>
        <begin position="56"/>
        <end position="75"/>
    </location>
</feature>
<evidence type="ECO:0000313" key="2">
    <source>
        <dbReference type="EMBL" id="GAJ20657.1"/>
    </source>
</evidence>
<dbReference type="EMBL" id="BARW01038128">
    <property type="protein sequence ID" value="GAJ20657.1"/>
    <property type="molecule type" value="Genomic_DNA"/>
</dbReference>
<name>X1VM98_9ZZZZ</name>